<evidence type="ECO:0000313" key="7">
    <source>
        <dbReference type="EMBL" id="WFD36691.1"/>
    </source>
</evidence>
<dbReference type="SUPFAM" id="SSF50129">
    <property type="entry name" value="GroES-like"/>
    <property type="match status" value="1"/>
</dbReference>
<dbReference type="InterPro" id="IPR029752">
    <property type="entry name" value="D-isomer_DH_CS1"/>
</dbReference>
<dbReference type="InterPro" id="IPR020843">
    <property type="entry name" value="ER"/>
</dbReference>
<evidence type="ECO:0000313" key="8">
    <source>
        <dbReference type="Proteomes" id="UP001219933"/>
    </source>
</evidence>
<evidence type="ECO:0000256" key="5">
    <source>
        <dbReference type="RuleBase" id="RU361277"/>
    </source>
</evidence>
<dbReference type="Gene3D" id="3.40.50.720">
    <property type="entry name" value="NAD(P)-binding Rossmann-like Domain"/>
    <property type="match status" value="1"/>
</dbReference>
<sequence length="341" mass="37180">MSNPQIELGTVFKGSPSGRAVKAEGGVRELRPHEVVIDIAYSGLCGTDLHFRKKDMVLGHEGVGIISQVGAQVTNVKVGDRVGWGYNHDSCGYCDPCLDGWDIFCPEKKMYGMADLDIGGFGDRAVINSLFVHKIPDALSLRDAAPLQCGGITVFAALVNAKVSAQSRVGILGIGGLGHLAIQYAAKMGCEVVVFSSTNSKKEQALELGATEFVATKENPKLEGVKPLDVLLVTASFQPDWNLYFKAMRPEGVIVPLTVSFEEMKHPYADIVAKQLNVHGSVVGRRLTHRQMLEFSARHKVVPIVEELPMTEEGLNEAMERLDRGDVRYRFVLKSQRTDAA</sequence>
<dbReference type="InterPro" id="IPR013149">
    <property type="entry name" value="ADH-like_C"/>
</dbReference>
<dbReference type="InterPro" id="IPR002328">
    <property type="entry name" value="ADH_Zn_CS"/>
</dbReference>
<dbReference type="SUPFAM" id="SSF51735">
    <property type="entry name" value="NAD(P)-binding Rossmann-fold domains"/>
    <property type="match status" value="1"/>
</dbReference>
<dbReference type="InterPro" id="IPR036291">
    <property type="entry name" value="NAD(P)-bd_dom_sf"/>
</dbReference>
<evidence type="ECO:0000256" key="2">
    <source>
        <dbReference type="ARBA" id="ARBA00022723"/>
    </source>
</evidence>
<organism evidence="7 8">
    <name type="scientific">Malassezia cuniculi</name>
    <dbReference type="NCBI Taxonomy" id="948313"/>
    <lineage>
        <taxon>Eukaryota</taxon>
        <taxon>Fungi</taxon>
        <taxon>Dikarya</taxon>
        <taxon>Basidiomycota</taxon>
        <taxon>Ustilaginomycotina</taxon>
        <taxon>Malasseziomycetes</taxon>
        <taxon>Malasseziales</taxon>
        <taxon>Malasseziaceae</taxon>
        <taxon>Malassezia</taxon>
    </lineage>
</organism>
<dbReference type="InterPro" id="IPR013154">
    <property type="entry name" value="ADH-like_N"/>
</dbReference>
<dbReference type="PANTHER" id="PTHR42683">
    <property type="entry name" value="ALDEHYDE REDUCTASE"/>
    <property type="match status" value="1"/>
</dbReference>
<dbReference type="CDD" id="cd05283">
    <property type="entry name" value="CAD1"/>
    <property type="match status" value="1"/>
</dbReference>
<name>A0AAF0JD94_9BASI</name>
<dbReference type="GO" id="GO:0008106">
    <property type="term" value="F:alcohol dehydrogenase (NADP+) activity"/>
    <property type="evidence" value="ECO:0007669"/>
    <property type="project" value="UniProtKB-EC"/>
</dbReference>
<proteinExistence type="inferred from homology"/>
<dbReference type="GO" id="GO:0008270">
    <property type="term" value="F:zinc ion binding"/>
    <property type="evidence" value="ECO:0007669"/>
    <property type="project" value="InterPro"/>
</dbReference>
<gene>
    <name evidence="7" type="ORF">MCUN1_003578</name>
</gene>
<dbReference type="PROSITE" id="PS00059">
    <property type="entry name" value="ADH_ZINC"/>
    <property type="match status" value="1"/>
</dbReference>
<dbReference type="Pfam" id="PF08240">
    <property type="entry name" value="ADH_N"/>
    <property type="match status" value="1"/>
</dbReference>
<dbReference type="AlphaFoldDB" id="A0AAF0JD94"/>
<dbReference type="InterPro" id="IPR047109">
    <property type="entry name" value="CAD-like"/>
</dbReference>
<evidence type="ECO:0000256" key="4">
    <source>
        <dbReference type="ARBA" id="ARBA00023002"/>
    </source>
</evidence>
<dbReference type="FunFam" id="3.40.50.720:FF:000022">
    <property type="entry name" value="Cinnamyl alcohol dehydrogenase"/>
    <property type="match status" value="1"/>
</dbReference>
<dbReference type="EMBL" id="CP119881">
    <property type="protein sequence ID" value="WFD36691.1"/>
    <property type="molecule type" value="Genomic_DNA"/>
</dbReference>
<keyword evidence="2 5" id="KW-0479">Metal-binding</keyword>
<dbReference type="InterPro" id="IPR011032">
    <property type="entry name" value="GroES-like_sf"/>
</dbReference>
<keyword evidence="3 5" id="KW-0862">Zinc</keyword>
<evidence type="ECO:0000256" key="1">
    <source>
        <dbReference type="ARBA" id="ARBA00001947"/>
    </source>
</evidence>
<reference evidence="7" key="1">
    <citation type="submission" date="2023-03" db="EMBL/GenBank/DDBJ databases">
        <title>Mating type loci evolution in Malassezia.</title>
        <authorList>
            <person name="Coelho M.A."/>
        </authorList>
    </citation>
    <scope>NUCLEOTIDE SEQUENCE</scope>
    <source>
        <strain evidence="7">CBS 11721</strain>
    </source>
</reference>
<protein>
    <submittedName>
        <fullName evidence="7">Alcohol dehydrogenase (NADP(+))</fullName>
        <ecNumber evidence="7">1.1.1.2</ecNumber>
    </submittedName>
</protein>
<comment type="similarity">
    <text evidence="5">Belongs to the zinc-containing alcohol dehydrogenase family.</text>
</comment>
<dbReference type="Gene3D" id="3.90.180.10">
    <property type="entry name" value="Medium-chain alcohol dehydrogenases, catalytic domain"/>
    <property type="match status" value="1"/>
</dbReference>
<dbReference type="SMART" id="SM00829">
    <property type="entry name" value="PKS_ER"/>
    <property type="match status" value="1"/>
</dbReference>
<feature type="domain" description="Enoyl reductase (ER)" evidence="6">
    <location>
        <begin position="14"/>
        <end position="333"/>
    </location>
</feature>
<dbReference type="Proteomes" id="UP001219933">
    <property type="component" value="Chromosome 5"/>
</dbReference>
<keyword evidence="8" id="KW-1185">Reference proteome</keyword>
<evidence type="ECO:0000259" key="6">
    <source>
        <dbReference type="SMART" id="SM00829"/>
    </source>
</evidence>
<evidence type="ECO:0000256" key="3">
    <source>
        <dbReference type="ARBA" id="ARBA00022833"/>
    </source>
</evidence>
<dbReference type="EC" id="1.1.1.2" evidence="7"/>
<accession>A0AAF0JD94</accession>
<dbReference type="PROSITE" id="PS00065">
    <property type="entry name" value="D_2_HYDROXYACID_DH_1"/>
    <property type="match status" value="1"/>
</dbReference>
<dbReference type="Pfam" id="PF00107">
    <property type="entry name" value="ADH_zinc_N"/>
    <property type="match status" value="1"/>
</dbReference>
<keyword evidence="4 7" id="KW-0560">Oxidoreductase</keyword>
<comment type="cofactor">
    <cofactor evidence="1 5">
        <name>Zn(2+)</name>
        <dbReference type="ChEBI" id="CHEBI:29105"/>
    </cofactor>
</comment>